<organism evidence="2 3">
    <name type="scientific">Orbilia blumenaviensis</name>
    <dbReference type="NCBI Taxonomy" id="1796055"/>
    <lineage>
        <taxon>Eukaryota</taxon>
        <taxon>Fungi</taxon>
        <taxon>Dikarya</taxon>
        <taxon>Ascomycota</taxon>
        <taxon>Pezizomycotina</taxon>
        <taxon>Orbiliomycetes</taxon>
        <taxon>Orbiliales</taxon>
        <taxon>Orbiliaceae</taxon>
        <taxon>Orbilia</taxon>
    </lineage>
</organism>
<name>A0AAV9UID8_9PEZI</name>
<accession>A0AAV9UID8</accession>
<feature type="compositionally biased region" description="Polar residues" evidence="1">
    <location>
        <begin position="71"/>
        <end position="90"/>
    </location>
</feature>
<feature type="region of interest" description="Disordered" evidence="1">
    <location>
        <begin position="171"/>
        <end position="198"/>
    </location>
</feature>
<gene>
    <name evidence="2" type="ORF">TWF730_001339</name>
</gene>
<comment type="caution">
    <text evidence="2">The sequence shown here is derived from an EMBL/GenBank/DDBJ whole genome shotgun (WGS) entry which is preliminary data.</text>
</comment>
<protein>
    <submittedName>
        <fullName evidence="2">Uncharacterized protein</fullName>
    </submittedName>
</protein>
<keyword evidence="3" id="KW-1185">Reference proteome</keyword>
<dbReference type="AlphaFoldDB" id="A0AAV9UID8"/>
<evidence type="ECO:0000313" key="2">
    <source>
        <dbReference type="EMBL" id="KAK6341852.1"/>
    </source>
</evidence>
<feature type="compositionally biased region" description="Basic residues" evidence="1">
    <location>
        <begin position="44"/>
        <end position="53"/>
    </location>
</feature>
<dbReference type="EMBL" id="JAVHNS010000010">
    <property type="protein sequence ID" value="KAK6341852.1"/>
    <property type="molecule type" value="Genomic_DNA"/>
</dbReference>
<feature type="region of interest" description="Disordered" evidence="1">
    <location>
        <begin position="116"/>
        <end position="136"/>
    </location>
</feature>
<evidence type="ECO:0000256" key="1">
    <source>
        <dbReference type="SAM" id="MobiDB-lite"/>
    </source>
</evidence>
<feature type="region of interest" description="Disordered" evidence="1">
    <location>
        <begin position="43"/>
        <end position="95"/>
    </location>
</feature>
<dbReference type="Proteomes" id="UP001373714">
    <property type="component" value="Unassembled WGS sequence"/>
</dbReference>
<sequence length="280" mass="30958">MPSKSGPVRPKRPAKRAGMSLEEVRKIEKIRSSAPLQIMDGLKARRGRPKRHWPNPVTRLNPYEDVPMVVNPQTTAETQQEPHQPKTKTSFPPLKIVIEPIPSARKFKRDVTFSSFEQNPKRAKLEHDEEVPSLSNSTKLGHNFSLGLPQHVHASHGHGQGYSFEDFHMSTRQVSKSPSESHSSLSTPPGSYPTTPLTAPYTAAPGLMSPQYYGHSSPGVSSISLPPLASSAPSAWQTLPTLGPTSIQHDYARAVESSWSWSPQSFYPNTYNSTNGYPPY</sequence>
<feature type="compositionally biased region" description="Low complexity" evidence="1">
    <location>
        <begin position="175"/>
        <end position="198"/>
    </location>
</feature>
<evidence type="ECO:0000313" key="3">
    <source>
        <dbReference type="Proteomes" id="UP001373714"/>
    </source>
</evidence>
<feature type="region of interest" description="Disordered" evidence="1">
    <location>
        <begin position="1"/>
        <end position="20"/>
    </location>
</feature>
<proteinExistence type="predicted"/>
<reference evidence="2 3" key="1">
    <citation type="submission" date="2019-10" db="EMBL/GenBank/DDBJ databases">
        <authorList>
            <person name="Palmer J.M."/>
        </authorList>
    </citation>
    <scope>NUCLEOTIDE SEQUENCE [LARGE SCALE GENOMIC DNA]</scope>
    <source>
        <strain evidence="2 3">TWF730</strain>
    </source>
</reference>